<keyword evidence="2" id="KW-0808">Transferase</keyword>
<sequence>MKTLATDRLILRNFTKNDAEDLFAYLNVPTISCFLCLALENIEKAAQEAEKRSKSDDYIAVCDKSSGQVIGDVFGVAEKHEKDVFAVGWNFNPSFQGKGFAHEAASALFDHLFTEKNARHLYAYVEDTNLSSENLCKKLGMRKEGHFIEFVSFKNDANGNPIYENTLQYALLKREWDAQRVK</sequence>
<organism evidence="2 3">
    <name type="scientific">Thalassospira profundimaris</name>
    <dbReference type="NCBI Taxonomy" id="502049"/>
    <lineage>
        <taxon>Bacteria</taxon>
        <taxon>Pseudomonadati</taxon>
        <taxon>Pseudomonadota</taxon>
        <taxon>Alphaproteobacteria</taxon>
        <taxon>Rhodospirillales</taxon>
        <taxon>Thalassospiraceae</taxon>
        <taxon>Thalassospira</taxon>
    </lineage>
</organism>
<evidence type="ECO:0000313" key="3">
    <source>
        <dbReference type="Proteomes" id="UP000252517"/>
    </source>
</evidence>
<dbReference type="EMBL" id="JPWH01000006">
    <property type="protein sequence ID" value="RCK51189.1"/>
    <property type="molecule type" value="Genomic_DNA"/>
</dbReference>
<dbReference type="PROSITE" id="PS51186">
    <property type="entry name" value="GNAT"/>
    <property type="match status" value="1"/>
</dbReference>
<dbReference type="InterPro" id="IPR051531">
    <property type="entry name" value="N-acetyltransferase"/>
</dbReference>
<dbReference type="Pfam" id="PF13302">
    <property type="entry name" value="Acetyltransf_3"/>
    <property type="match status" value="1"/>
</dbReference>
<dbReference type="Gene3D" id="3.40.630.30">
    <property type="match status" value="1"/>
</dbReference>
<dbReference type="AlphaFoldDB" id="A0A367XCM1"/>
<comment type="caution">
    <text evidence="2">The sequence shown here is derived from an EMBL/GenBank/DDBJ whole genome shotgun (WGS) entry which is preliminary data.</text>
</comment>
<protein>
    <submittedName>
        <fullName evidence="2">GCN5 family acetyltransferase</fullName>
    </submittedName>
</protein>
<dbReference type="InterPro" id="IPR016181">
    <property type="entry name" value="Acyl_CoA_acyltransferase"/>
</dbReference>
<dbReference type="OrthoDB" id="6293260at2"/>
<dbReference type="GO" id="GO:0016747">
    <property type="term" value="F:acyltransferase activity, transferring groups other than amino-acyl groups"/>
    <property type="evidence" value="ECO:0007669"/>
    <property type="project" value="InterPro"/>
</dbReference>
<evidence type="ECO:0000313" key="2">
    <source>
        <dbReference type="EMBL" id="RCK51189.1"/>
    </source>
</evidence>
<dbReference type="InterPro" id="IPR000182">
    <property type="entry name" value="GNAT_dom"/>
</dbReference>
<dbReference type="PANTHER" id="PTHR43792:SF1">
    <property type="entry name" value="N-ACETYLTRANSFERASE DOMAIN-CONTAINING PROTEIN"/>
    <property type="match status" value="1"/>
</dbReference>
<reference evidence="2 3" key="1">
    <citation type="submission" date="2014-07" db="EMBL/GenBank/DDBJ databases">
        <title>Draft genome sequence of Thalassospira profundimaris S25-3-2.</title>
        <authorList>
            <person name="Lai Q."/>
            <person name="Shao Z."/>
        </authorList>
    </citation>
    <scope>NUCLEOTIDE SEQUENCE [LARGE SCALE GENOMIC DNA]</scope>
    <source>
        <strain evidence="2 3">S25-3-2</strain>
    </source>
</reference>
<dbReference type="Proteomes" id="UP000252517">
    <property type="component" value="Unassembled WGS sequence"/>
</dbReference>
<dbReference type="RefSeq" id="WP_114088080.1">
    <property type="nucleotide sequence ID" value="NZ_JPWH01000006.1"/>
</dbReference>
<dbReference type="PANTHER" id="PTHR43792">
    <property type="entry name" value="GNAT FAMILY, PUTATIVE (AFU_ORTHOLOGUE AFUA_3G00765)-RELATED-RELATED"/>
    <property type="match status" value="1"/>
</dbReference>
<dbReference type="SUPFAM" id="SSF55729">
    <property type="entry name" value="Acyl-CoA N-acyltransferases (Nat)"/>
    <property type="match status" value="1"/>
</dbReference>
<accession>A0A367XCM1</accession>
<gene>
    <name evidence="2" type="ORF">TH25_09410</name>
</gene>
<name>A0A367XCM1_9PROT</name>
<feature type="domain" description="N-acetyltransferase" evidence="1">
    <location>
        <begin position="9"/>
        <end position="168"/>
    </location>
</feature>
<evidence type="ECO:0000259" key="1">
    <source>
        <dbReference type="PROSITE" id="PS51186"/>
    </source>
</evidence>
<proteinExistence type="predicted"/>